<proteinExistence type="predicted"/>
<organism evidence="1 2">
    <name type="scientific">Juglans regia</name>
    <name type="common">English walnut</name>
    <dbReference type="NCBI Taxonomy" id="51240"/>
    <lineage>
        <taxon>Eukaryota</taxon>
        <taxon>Viridiplantae</taxon>
        <taxon>Streptophyta</taxon>
        <taxon>Embryophyta</taxon>
        <taxon>Tracheophyta</taxon>
        <taxon>Spermatophyta</taxon>
        <taxon>Magnoliopsida</taxon>
        <taxon>eudicotyledons</taxon>
        <taxon>Gunneridae</taxon>
        <taxon>Pentapetalae</taxon>
        <taxon>rosids</taxon>
        <taxon>fabids</taxon>
        <taxon>Fagales</taxon>
        <taxon>Juglandaceae</taxon>
        <taxon>Juglans</taxon>
    </lineage>
</organism>
<accession>A0A2I4GCQ4</accession>
<evidence type="ECO:0000313" key="2">
    <source>
        <dbReference type="RefSeq" id="XP_018841693.2"/>
    </source>
</evidence>
<dbReference type="STRING" id="51240.A0A2I4GCQ4"/>
<name>A0A2I4GCQ4_JUGRE</name>
<reference evidence="2" key="1">
    <citation type="submission" date="2025-08" db="UniProtKB">
        <authorList>
            <consortium name="RefSeq"/>
        </authorList>
    </citation>
    <scope>IDENTIFICATION</scope>
    <source>
        <tissue evidence="2">Leaves</tissue>
    </source>
</reference>
<evidence type="ECO:0000313" key="1">
    <source>
        <dbReference type="Proteomes" id="UP000235220"/>
    </source>
</evidence>
<gene>
    <name evidence="2" type="primary">LOC109006771</name>
</gene>
<dbReference type="GO" id="GO:0007131">
    <property type="term" value="P:reciprocal meiotic recombination"/>
    <property type="evidence" value="ECO:0000318"/>
    <property type="project" value="GO_Central"/>
</dbReference>
<sequence length="1760" mass="198206">MSENQNSEQVMEGSGDFGPATEALDSEHNQVMVPEESNGYAPETEVAVERGDSNDLIEPVNQESVSSPINRAEHDFGEAGKEDMFVDCPDELSTTNADNREAVVAVGTEESSEEMNGVHESGVQEMENGTQVGYVVDSELENLRETLDKMLHERERIAREYEMQNEREAFTEEVAGLHHQLKALTNKQLLLPGMENHLVGDNPLLEMVKDCSQFVKAASEERLQTEATVRELHALLFSKDQEIEYLNARVTEYGTINVTARDELLELKRKEEDLLEKVRRLEDENGKLVAQLDKNKVVIESVNAELAKTKMELEQEKFRCANTKEKLSMAVTKGKALVQQRDSLKQSLAEKTSELEKCLTELQEKSSSLVAAELSKGELVRSENLVSSLQESLLQRNSILDKLEEILSQAAVPEELQSMDIIERFRWLVDEKKSLKDVSMEFQIVKDAFSFTDLPETISSSDWEARGSYLRESFYQVKDEVNTLHDEIVKTREDAHSEIDRLSASLLAALQEKDYLQTEVADLMCKYEGIDEKVSLEKNSISASLSEALEEKEFLRMELANLMGKYEEIVEKEHQVSLDKDSIIKMLLEFSGSEMENEEGVFQSDNSAIIHKCFEKIKEQSSVALDSSHVNTELFQRVQSLLYVRDQELMLCEKLLEEDMVVRLEVNKLSNEIKLVSEELVALKEDKGSLQKVIERSEEKSALLRERLSMAVKKGKGLVQDRENMKNLLDEKDAEIEKLKLELQQQESAVADCRDQINRLSSDVECIPKLEADLVAMKDQRDQFEQFLLESNKLLQRVVECIDGIVLPIESVFEGPVEKVIWLAGYINECLDAKTHADQELSKVKEDASTLASKLEEAKATVKSLEDALSVAENSVSRLSEEKREMEVGRTNVEQELEKAMEEAFSQTSKFAEASATMKSLEEALSLAENNISVLFKEKEDAQVSRAATEMELDKEKEEVAIQTTKLTEAYKTIKALEHSLSQVESNVVLLTEQNNDVQVGRTNLENEVKKLQEEVGSLANKLEDAYASIKSQEDALLRAENDISVLKGEKKNAEEEALLLNSKLSATLEELAGTSGSLETRSVELAGHFNDLQVIMKDETLSSKVKECFEKKFESLKTMDLIINNIRDRFVSMDLEEMQSHQLMEDNSRFTKPFSDSIDNIAGVEIHYSLASADSDNISSYFRNTVEGFQWRNKILADEFEGFSSVVDEFIASLLRKLQAAENGVVVLFEHIESLRQKTKDLEMYKQEQETSISILDNDVSTLLSVCTTVTRELQFEVKNNLLDLSHVPELEKFNHGLSLEMIGSEGDATVEQLERLDGSKYVEAADKLLLAARKVRALIKQFESTSNMAAATIEELQTKLKESRKGFEKAIEERDLNQNRVAELETDVDVLQNSCSELRLNLEDYQTKEEKIKEREAEVSSLYNSILIKEQEAEDSPLSASQVKILFEKIRDIEIPIAVSEVGDLDPHNSAHIKKLFHIIDSVTELQQEVKFLSHDRTKLQSNLTTQVLEIEHLKGEVEKHIRDGQDLEKMNNELSELIFGLEKIIGMFKVSDLGEQEYPGAKGLLSLLEKQVVAMLLESENSKSKAQELATELLASQNVVEELSIKVKLLEDSVQGRNAEPNIVQERSIFEPPPLPTGSEISEIEDVGPIGQNTVSPVPLAAQVRTVRKGSTDHLAINIGGESERLINNEGTDEDKGHVFKSLNTSGLIPKQGKLIADRVDGIWVSGGRVLMSQPRARLGLMAYCLLMHIWLLGTVL</sequence>
<dbReference type="SUPFAM" id="SSF57997">
    <property type="entry name" value="Tropomyosin"/>
    <property type="match status" value="1"/>
</dbReference>
<keyword evidence="1" id="KW-1185">Reference proteome</keyword>
<dbReference type="Proteomes" id="UP000235220">
    <property type="component" value="Chromosome 13"/>
</dbReference>
<dbReference type="PANTHER" id="PTHR43939:SF68">
    <property type="entry name" value="CENTROSOMAL PROTEIN OF 290 KDA-LIKE"/>
    <property type="match status" value="1"/>
</dbReference>
<protein>
    <submittedName>
        <fullName evidence="2">Myosin heavy chain, non-muscle isoform X1</fullName>
    </submittedName>
</protein>
<dbReference type="KEGG" id="jre:109006771"/>
<dbReference type="FunCoup" id="A0A2I4GCQ4">
    <property type="interactions" value="1722"/>
</dbReference>
<dbReference type="RefSeq" id="XP_018841693.2">
    <property type="nucleotide sequence ID" value="XM_018986148.2"/>
</dbReference>
<dbReference type="PANTHER" id="PTHR43939">
    <property type="entry name" value="COILED-COIL DOMAIN-CONTAINING PROTEIN 158"/>
    <property type="match status" value="1"/>
</dbReference>
<dbReference type="OrthoDB" id="10255522at2759"/>
<dbReference type="GeneID" id="109006771"/>
<dbReference type="Gramene" id="Jr13_20820_p1">
    <property type="protein sequence ID" value="cds.Jr13_20820_p1"/>
    <property type="gene ID" value="Jr13_20820"/>
</dbReference>